<protein>
    <submittedName>
        <fullName evidence="2">Uncharacterized protein</fullName>
    </submittedName>
</protein>
<feature type="compositionally biased region" description="Basic residues" evidence="1">
    <location>
        <begin position="296"/>
        <end position="313"/>
    </location>
</feature>
<proteinExistence type="predicted"/>
<dbReference type="EMBL" id="MN739095">
    <property type="protein sequence ID" value="QHS88373.1"/>
    <property type="molecule type" value="Genomic_DNA"/>
</dbReference>
<reference evidence="2" key="1">
    <citation type="journal article" date="2020" name="Nature">
        <title>Giant virus diversity and host interactions through global metagenomics.</title>
        <authorList>
            <person name="Schulz F."/>
            <person name="Roux S."/>
            <person name="Paez-Espino D."/>
            <person name="Jungbluth S."/>
            <person name="Walsh D.A."/>
            <person name="Denef V.J."/>
            <person name="McMahon K.D."/>
            <person name="Konstantinidis K.T."/>
            <person name="Eloe-Fadrosh E.A."/>
            <person name="Kyrpides N.C."/>
            <person name="Woyke T."/>
        </authorList>
    </citation>
    <scope>NUCLEOTIDE SEQUENCE</scope>
    <source>
        <strain evidence="2">GVMAG-M-3300010158-55</strain>
    </source>
</reference>
<accession>A0A6C0BA86</accession>
<dbReference type="AlphaFoldDB" id="A0A6C0BA86"/>
<feature type="compositionally biased region" description="Basic and acidic residues" evidence="1">
    <location>
        <begin position="278"/>
        <end position="288"/>
    </location>
</feature>
<evidence type="ECO:0000313" key="2">
    <source>
        <dbReference type="EMBL" id="QHS88373.1"/>
    </source>
</evidence>
<feature type="region of interest" description="Disordered" evidence="1">
    <location>
        <begin position="273"/>
        <end position="313"/>
    </location>
</feature>
<organism evidence="2">
    <name type="scientific">viral metagenome</name>
    <dbReference type="NCBI Taxonomy" id="1070528"/>
    <lineage>
        <taxon>unclassified sequences</taxon>
        <taxon>metagenomes</taxon>
        <taxon>organismal metagenomes</taxon>
    </lineage>
</organism>
<sequence length="313" mass="36183">MAEVRDISIVPPLDDAYHLFATQVMATQFRETGTMRVMTRSITSPIACKTSAIIYVIICILIGQGKIKPPNSELYIEDTDITRHTLDAIRGDSIIGKLINDNKINPRELRLVYDISTEYLDSKQLFFMVLLNVSETGKSFDRGGIGNISHYFVIVQREGNFFLISSYGSSFCIPQKEVELKIKDWEYFVRVFTNPDKEVKKNSKQMIKLLHKYFLPLGYDVKLNKPDEDDVVYESIEEAIQSDVDFYIEHEHQIVSIDNIVELILPYVRMPVESSEPGDMRESREYSQERGSFGGKNKKTRKKKRKYTRKAKH</sequence>
<evidence type="ECO:0000256" key="1">
    <source>
        <dbReference type="SAM" id="MobiDB-lite"/>
    </source>
</evidence>
<name>A0A6C0BA86_9ZZZZ</name>